<dbReference type="OrthoDB" id="7555100at2759"/>
<gene>
    <name evidence="2" type="ORF">TSAR_009035</name>
</gene>
<sequence>MEQSSIELDTHEQTHNCEVIRLQEEKLNLQAGNNGLKLVCDFLKIENNDLKEQNEEFKNKNEELQNKCSTLELEHKIMKKDILKLNKKLHYVYGMPEIELIRTIITDEALIYVAGYVAYRFRSKYSMLGTPTREIPNTDPTHWICHISRGSLIYPLDELLSTYVYEMPENELIRTIITDEALIYVAGYVAYRFRSKYPMLGTPTREIPNTDPTHWICHISRGSLIYPLDELLSSARILEKDFKSFHKDSLSDTNLIFVKVASLVKRKIDDQFHIPDEAFLCLVRTRTYIRLRELNKIRKDSYGKIRIAERSAKAIKFYS</sequence>
<protein>
    <submittedName>
        <fullName evidence="2">Uncharacterized protein</fullName>
    </submittedName>
</protein>
<dbReference type="STRING" id="543379.A0A232ESE5"/>
<organism evidence="2 3">
    <name type="scientific">Trichomalopsis sarcophagae</name>
    <dbReference type="NCBI Taxonomy" id="543379"/>
    <lineage>
        <taxon>Eukaryota</taxon>
        <taxon>Metazoa</taxon>
        <taxon>Ecdysozoa</taxon>
        <taxon>Arthropoda</taxon>
        <taxon>Hexapoda</taxon>
        <taxon>Insecta</taxon>
        <taxon>Pterygota</taxon>
        <taxon>Neoptera</taxon>
        <taxon>Endopterygota</taxon>
        <taxon>Hymenoptera</taxon>
        <taxon>Apocrita</taxon>
        <taxon>Proctotrupomorpha</taxon>
        <taxon>Chalcidoidea</taxon>
        <taxon>Pteromalidae</taxon>
        <taxon>Pteromalinae</taxon>
        <taxon>Trichomalopsis</taxon>
    </lineage>
</organism>
<keyword evidence="1" id="KW-0175">Coiled coil</keyword>
<evidence type="ECO:0000313" key="3">
    <source>
        <dbReference type="Proteomes" id="UP000215335"/>
    </source>
</evidence>
<evidence type="ECO:0000256" key="1">
    <source>
        <dbReference type="SAM" id="Coils"/>
    </source>
</evidence>
<keyword evidence="3" id="KW-1185">Reference proteome</keyword>
<name>A0A232ESE5_9HYME</name>
<dbReference type="EMBL" id="NNAY01002461">
    <property type="protein sequence ID" value="OXU21237.1"/>
    <property type="molecule type" value="Genomic_DNA"/>
</dbReference>
<feature type="coiled-coil region" evidence="1">
    <location>
        <begin position="40"/>
        <end position="81"/>
    </location>
</feature>
<reference evidence="2 3" key="1">
    <citation type="journal article" date="2017" name="Curr. Biol.">
        <title>The Evolution of Venom by Co-option of Single-Copy Genes.</title>
        <authorList>
            <person name="Martinson E.O."/>
            <person name="Mrinalini"/>
            <person name="Kelkar Y.D."/>
            <person name="Chang C.H."/>
            <person name="Werren J.H."/>
        </authorList>
    </citation>
    <scope>NUCLEOTIDE SEQUENCE [LARGE SCALE GENOMIC DNA]</scope>
    <source>
        <strain evidence="2 3">Alberta</strain>
        <tissue evidence="2">Whole body</tissue>
    </source>
</reference>
<accession>A0A232ESE5</accession>
<dbReference type="AlphaFoldDB" id="A0A232ESE5"/>
<dbReference type="Proteomes" id="UP000215335">
    <property type="component" value="Unassembled WGS sequence"/>
</dbReference>
<proteinExistence type="predicted"/>
<evidence type="ECO:0000313" key="2">
    <source>
        <dbReference type="EMBL" id="OXU21237.1"/>
    </source>
</evidence>
<comment type="caution">
    <text evidence="2">The sequence shown here is derived from an EMBL/GenBank/DDBJ whole genome shotgun (WGS) entry which is preliminary data.</text>
</comment>